<dbReference type="EMBL" id="FUWW01000025">
    <property type="protein sequence ID" value="SJZ80500.1"/>
    <property type="molecule type" value="Genomic_DNA"/>
</dbReference>
<sequence>MKESFKRFTEKHAEIWKFIKFTFTGASTSVLELGVYMLLQYVVFKSLNETPVTDNPVLAFLGIEYKGYLYSYAISAIIGYAAAYVMNRKLTFKADANPVMSTIIYAVMVVCTIAFNTWFGAFLGTIVKNNGWDNAIVEMITKVIVMTVPTIWTYPLNRFVIHRKKKETSNDNKPQINSEVCEEEVGIVEVPQV</sequence>
<evidence type="ECO:0000259" key="6">
    <source>
        <dbReference type="Pfam" id="PF04138"/>
    </source>
</evidence>
<organism evidence="7 8">
    <name type="scientific">Eubacterium coprostanoligenes</name>
    <dbReference type="NCBI Taxonomy" id="290054"/>
    <lineage>
        <taxon>Bacteria</taxon>
        <taxon>Bacillati</taxon>
        <taxon>Bacillota</taxon>
        <taxon>Clostridia</taxon>
        <taxon>Eubacteriales</taxon>
        <taxon>Eubacteriaceae</taxon>
        <taxon>Eubacterium</taxon>
    </lineage>
</organism>
<dbReference type="GO" id="GO:0000271">
    <property type="term" value="P:polysaccharide biosynthetic process"/>
    <property type="evidence" value="ECO:0007669"/>
    <property type="project" value="InterPro"/>
</dbReference>
<evidence type="ECO:0000313" key="7">
    <source>
        <dbReference type="EMBL" id="SJZ80500.1"/>
    </source>
</evidence>
<feature type="domain" description="GtrA/DPMS transmembrane" evidence="6">
    <location>
        <begin position="20"/>
        <end position="161"/>
    </location>
</feature>
<feature type="transmembrane region" description="Helical" evidence="5">
    <location>
        <begin position="21"/>
        <end position="43"/>
    </location>
</feature>
<evidence type="ECO:0000256" key="3">
    <source>
        <dbReference type="ARBA" id="ARBA00022989"/>
    </source>
</evidence>
<dbReference type="OrthoDB" id="2001737at2"/>
<evidence type="ECO:0000256" key="5">
    <source>
        <dbReference type="SAM" id="Phobius"/>
    </source>
</evidence>
<dbReference type="GO" id="GO:0016020">
    <property type="term" value="C:membrane"/>
    <property type="evidence" value="ECO:0007669"/>
    <property type="project" value="UniProtKB-SubCell"/>
</dbReference>
<dbReference type="STRING" id="290054.SAMN02745114_01652"/>
<dbReference type="InterPro" id="IPR007267">
    <property type="entry name" value="GtrA_DPMS_TM"/>
</dbReference>
<feature type="transmembrane region" description="Helical" evidence="5">
    <location>
        <begin position="68"/>
        <end position="87"/>
    </location>
</feature>
<dbReference type="AlphaFoldDB" id="A0A1T4NMK8"/>
<dbReference type="Pfam" id="PF04138">
    <property type="entry name" value="GtrA_DPMS_TM"/>
    <property type="match status" value="1"/>
</dbReference>
<feature type="transmembrane region" description="Helical" evidence="5">
    <location>
        <begin position="139"/>
        <end position="156"/>
    </location>
</feature>
<keyword evidence="3 5" id="KW-1133">Transmembrane helix</keyword>
<evidence type="ECO:0000313" key="8">
    <source>
        <dbReference type="Proteomes" id="UP000190657"/>
    </source>
</evidence>
<dbReference type="Proteomes" id="UP000190657">
    <property type="component" value="Unassembled WGS sequence"/>
</dbReference>
<feature type="transmembrane region" description="Helical" evidence="5">
    <location>
        <begin position="99"/>
        <end position="119"/>
    </location>
</feature>
<comment type="subcellular location">
    <subcellularLocation>
        <location evidence="1">Membrane</location>
        <topology evidence="1">Multi-pass membrane protein</topology>
    </subcellularLocation>
</comment>
<proteinExistence type="predicted"/>
<dbReference type="RefSeq" id="WP_078769080.1">
    <property type="nucleotide sequence ID" value="NZ_FUWW01000025.1"/>
</dbReference>
<evidence type="ECO:0000256" key="4">
    <source>
        <dbReference type="ARBA" id="ARBA00023136"/>
    </source>
</evidence>
<reference evidence="7 8" key="1">
    <citation type="submission" date="2017-02" db="EMBL/GenBank/DDBJ databases">
        <authorList>
            <person name="Peterson S.W."/>
        </authorList>
    </citation>
    <scope>NUCLEOTIDE SEQUENCE [LARGE SCALE GENOMIC DNA]</scope>
    <source>
        <strain evidence="7 8">ATCC 51222</strain>
    </source>
</reference>
<gene>
    <name evidence="7" type="ORF">SAMN02745114_01652</name>
</gene>
<evidence type="ECO:0000256" key="2">
    <source>
        <dbReference type="ARBA" id="ARBA00022692"/>
    </source>
</evidence>
<keyword evidence="4 5" id="KW-0472">Membrane</keyword>
<keyword evidence="2 5" id="KW-0812">Transmembrane</keyword>
<name>A0A1T4NMK8_9FIRM</name>
<accession>A0A1T4NMK8</accession>
<keyword evidence="8" id="KW-1185">Reference proteome</keyword>
<evidence type="ECO:0000256" key="1">
    <source>
        <dbReference type="ARBA" id="ARBA00004141"/>
    </source>
</evidence>
<protein>
    <submittedName>
        <fullName evidence="7">Putative flippase GtrA (Transmembrane translocase of bactoprenol-linked glucose)</fullName>
    </submittedName>
</protein>